<keyword evidence="2" id="KW-0378">Hydrolase</keyword>
<dbReference type="InterPro" id="IPR050789">
    <property type="entry name" value="Diverse_Enzym_Activities"/>
</dbReference>
<dbReference type="GO" id="GO:0016787">
    <property type="term" value="F:hydrolase activity"/>
    <property type="evidence" value="ECO:0007669"/>
    <property type="project" value="UniProtKB-KW"/>
</dbReference>
<dbReference type="PANTHER" id="PTHR43283:SF7">
    <property type="entry name" value="BETA-LACTAMASE-RELATED DOMAIN-CONTAINING PROTEIN"/>
    <property type="match status" value="1"/>
</dbReference>
<dbReference type="InterPro" id="IPR001466">
    <property type="entry name" value="Beta-lactam-related"/>
</dbReference>
<feature type="domain" description="Beta-lactamase-related" evidence="1">
    <location>
        <begin position="77"/>
        <end position="381"/>
    </location>
</feature>
<dbReference type="Pfam" id="PF00144">
    <property type="entry name" value="Beta-lactamase"/>
    <property type="match status" value="1"/>
</dbReference>
<dbReference type="Gene3D" id="3.40.710.10">
    <property type="entry name" value="DD-peptidase/beta-lactamase superfamily"/>
    <property type="match status" value="1"/>
</dbReference>
<proteinExistence type="predicted"/>
<accession>A0A1A3N4A9</accession>
<protein>
    <submittedName>
        <fullName evidence="2">Hydrolase</fullName>
    </submittedName>
</protein>
<evidence type="ECO:0000313" key="3">
    <source>
        <dbReference type="Proteomes" id="UP000093629"/>
    </source>
</evidence>
<evidence type="ECO:0000259" key="1">
    <source>
        <dbReference type="Pfam" id="PF00144"/>
    </source>
</evidence>
<name>A0A1A3N4A9_MYCAS</name>
<dbReference type="PANTHER" id="PTHR43283">
    <property type="entry name" value="BETA-LACTAMASE-RELATED"/>
    <property type="match status" value="1"/>
</dbReference>
<dbReference type="OrthoDB" id="9814204at2"/>
<reference evidence="2 3" key="1">
    <citation type="submission" date="2016-06" db="EMBL/GenBank/DDBJ databases">
        <authorList>
            <person name="Kjaerup R.B."/>
            <person name="Dalgaard T.S."/>
            <person name="Juul-Madsen H.R."/>
        </authorList>
    </citation>
    <scope>NUCLEOTIDE SEQUENCE [LARGE SCALE GENOMIC DNA]</scope>
    <source>
        <strain evidence="2 3">1245139.5</strain>
    </source>
</reference>
<gene>
    <name evidence="2" type="ORF">A5636_00505</name>
</gene>
<dbReference type="AlphaFoldDB" id="A0A1A3N4A9"/>
<organism evidence="2 3">
    <name type="scientific">Mycobacterium asiaticum</name>
    <dbReference type="NCBI Taxonomy" id="1790"/>
    <lineage>
        <taxon>Bacteria</taxon>
        <taxon>Bacillati</taxon>
        <taxon>Actinomycetota</taxon>
        <taxon>Actinomycetes</taxon>
        <taxon>Mycobacteriales</taxon>
        <taxon>Mycobacteriaceae</taxon>
        <taxon>Mycobacterium</taxon>
    </lineage>
</organism>
<dbReference type="Proteomes" id="UP000093629">
    <property type="component" value="Unassembled WGS sequence"/>
</dbReference>
<comment type="caution">
    <text evidence="2">The sequence shown here is derived from an EMBL/GenBank/DDBJ whole genome shotgun (WGS) entry which is preliminary data.</text>
</comment>
<evidence type="ECO:0000313" key="2">
    <source>
        <dbReference type="EMBL" id="OBK15894.1"/>
    </source>
</evidence>
<dbReference type="EMBL" id="LZLQ01000078">
    <property type="protein sequence ID" value="OBK15894.1"/>
    <property type="molecule type" value="Genomic_DNA"/>
</dbReference>
<dbReference type="InterPro" id="IPR012338">
    <property type="entry name" value="Beta-lactam/transpept-like"/>
</dbReference>
<dbReference type="SUPFAM" id="SSF56601">
    <property type="entry name" value="beta-lactamase/transpeptidase-like"/>
    <property type="match status" value="1"/>
</dbReference>
<sequence length="389" mass="41585">MTRVPAGVSLVNWFSAPYAEWSFQHVEDMVPTATISRGPGPAADLPAATAPLAEIAVTNTGGVTTTVGTVMATTATDGWAVCHRGSLVAEEYCTELGPQTRHLLFSVSKSLVAAVVGALHAAKLIDPDAPVTNYVPALRNCGYDGATVRHLLDMRSGIAFSENYRDPAAEVHLLDQAIGWAPKSSPDSPSSLKEFLLTLRQESAHGGPFQYRSCETDVLGWICEVAGAQRMPELMSELLWSRIGAQADATIGVDTEGTGLFDGGVNACLADMIRFGSLFLRDGVSLTDFQVVPPAWIADTLEGGPDSREAFAASPDDNEMPGGMYRNQMWFPYQGNNVMLCMGMCGQMIYVNRAADMVAAKLSAQPDSHEPHTLDTLRAFDAIARELAG</sequence>
<dbReference type="RefSeq" id="WP_065158798.1">
    <property type="nucleotide sequence ID" value="NZ_LZLQ01000078.1"/>
</dbReference>
<keyword evidence="3" id="KW-1185">Reference proteome</keyword>